<evidence type="ECO:0000256" key="1">
    <source>
        <dbReference type="SAM" id="MobiDB-lite"/>
    </source>
</evidence>
<feature type="region of interest" description="Disordered" evidence="1">
    <location>
        <begin position="235"/>
        <end position="271"/>
    </location>
</feature>
<protein>
    <submittedName>
        <fullName evidence="2">Uncharacterized protein</fullName>
    </submittedName>
</protein>
<gene>
    <name evidence="2" type="ORF">HERILL_LOCUS7249</name>
</gene>
<feature type="compositionally biased region" description="Low complexity" evidence="1">
    <location>
        <begin position="17"/>
        <end position="27"/>
    </location>
</feature>
<reference evidence="2 3" key="1">
    <citation type="submission" date="2020-11" db="EMBL/GenBank/DDBJ databases">
        <authorList>
            <person name="Wallbank WR R."/>
            <person name="Pardo Diaz C."/>
            <person name="Kozak K."/>
            <person name="Martin S."/>
            <person name="Jiggins C."/>
            <person name="Moest M."/>
            <person name="Warren A I."/>
            <person name="Generalovic N T."/>
            <person name="Byers J.R.P. K."/>
            <person name="Montejo-Kovacevich G."/>
            <person name="Yen C E."/>
        </authorList>
    </citation>
    <scope>NUCLEOTIDE SEQUENCE [LARGE SCALE GENOMIC DNA]</scope>
</reference>
<feature type="compositionally biased region" description="Basic and acidic residues" evidence="1">
    <location>
        <begin position="326"/>
        <end position="337"/>
    </location>
</feature>
<accession>A0A7R8YSX6</accession>
<dbReference type="Proteomes" id="UP000594454">
    <property type="component" value="Chromosome 3"/>
</dbReference>
<proteinExistence type="predicted"/>
<feature type="region of interest" description="Disordered" evidence="1">
    <location>
        <begin position="42"/>
        <end position="119"/>
    </location>
</feature>
<feature type="compositionally biased region" description="Basic and acidic residues" evidence="1">
    <location>
        <begin position="249"/>
        <end position="269"/>
    </location>
</feature>
<organism evidence="2 3">
    <name type="scientific">Hermetia illucens</name>
    <name type="common">Black soldier fly</name>
    <dbReference type="NCBI Taxonomy" id="343691"/>
    <lineage>
        <taxon>Eukaryota</taxon>
        <taxon>Metazoa</taxon>
        <taxon>Ecdysozoa</taxon>
        <taxon>Arthropoda</taxon>
        <taxon>Hexapoda</taxon>
        <taxon>Insecta</taxon>
        <taxon>Pterygota</taxon>
        <taxon>Neoptera</taxon>
        <taxon>Endopterygota</taxon>
        <taxon>Diptera</taxon>
        <taxon>Brachycera</taxon>
        <taxon>Stratiomyomorpha</taxon>
        <taxon>Stratiomyidae</taxon>
        <taxon>Hermetiinae</taxon>
        <taxon>Hermetia</taxon>
    </lineage>
</organism>
<feature type="compositionally biased region" description="Polar residues" evidence="1">
    <location>
        <begin position="83"/>
        <end position="107"/>
    </location>
</feature>
<dbReference type="AlphaFoldDB" id="A0A7R8YSX6"/>
<name>A0A7R8YSX6_HERIL</name>
<feature type="compositionally biased region" description="Low complexity" evidence="1">
    <location>
        <begin position="346"/>
        <end position="366"/>
    </location>
</feature>
<evidence type="ECO:0000313" key="3">
    <source>
        <dbReference type="Proteomes" id="UP000594454"/>
    </source>
</evidence>
<dbReference type="EMBL" id="LR899011">
    <property type="protein sequence ID" value="CAD7084352.1"/>
    <property type="molecule type" value="Genomic_DNA"/>
</dbReference>
<feature type="compositionally biased region" description="Basic and acidic residues" evidence="1">
    <location>
        <begin position="70"/>
        <end position="82"/>
    </location>
</feature>
<dbReference type="InParanoid" id="A0A7R8YSX6"/>
<keyword evidence="3" id="KW-1185">Reference proteome</keyword>
<sequence>MSTTVSHARRPKTGEKQPLQSSSYASLSSAPIIYGNLQTNVEKRQQRRNSSRPQSQHFLERNFPGTVSFDDAKNPLSAEKKNSWTNLSSPTGASASPQQRVQHNPNSFLYKKYPPGNRTSTPGYITKPKSADNLSQIDGAANDFLQEHQELGRRQRLETEKQIQLPSTLLSRFRHRTFKDTLGKTHNCAGSTRSLQADCAQSEQSTGCSSQTPPRLCSIESSAFCATNERSPLVRGNSIKAPFGNYRQKPPEDLKNDNGREEDQHHWDQDQSAVATTAVPDKYNQSFLAAERSTAAVAPASGGRYYYRERGQSRGGSKPPTSSSESVHRYQERRDFASSEFESESSDGSQSESESEELALLSSAASDNFPISSDTRRGRGHSRNFSPTAHICATYANEEQIQIPNDPSRSYLAGELELRLTAGSIPVESATINDNNNNNSQSQLSDNIVNSGRSETVDADPVVTSRLAIEYFRCDSNLLRKRKRWSNNTADVLPEGSGVSDIDPSDSDSESDRQPKLDQNSNGFCCGPTDGRYLVDNRKCLQPATRL</sequence>
<feature type="region of interest" description="Disordered" evidence="1">
    <location>
        <begin position="307"/>
        <end position="385"/>
    </location>
</feature>
<evidence type="ECO:0000313" key="2">
    <source>
        <dbReference type="EMBL" id="CAD7084352.1"/>
    </source>
</evidence>
<feature type="region of interest" description="Disordered" evidence="1">
    <location>
        <begin position="1"/>
        <end position="27"/>
    </location>
</feature>
<feature type="region of interest" description="Disordered" evidence="1">
    <location>
        <begin position="489"/>
        <end position="524"/>
    </location>
</feature>